<feature type="transmembrane region" description="Helical" evidence="6">
    <location>
        <begin position="110"/>
        <end position="132"/>
    </location>
</feature>
<organism evidence="8">
    <name type="scientific">plant metagenome</name>
    <dbReference type="NCBI Taxonomy" id="1297885"/>
    <lineage>
        <taxon>unclassified sequences</taxon>
        <taxon>metagenomes</taxon>
        <taxon>organismal metagenomes</taxon>
    </lineage>
</organism>
<dbReference type="Pfam" id="PF01292">
    <property type="entry name" value="Ni_hydr_CYTB"/>
    <property type="match status" value="1"/>
</dbReference>
<keyword evidence="2" id="KW-1003">Cell membrane</keyword>
<dbReference type="GO" id="GO:0020037">
    <property type="term" value="F:heme binding"/>
    <property type="evidence" value="ECO:0007669"/>
    <property type="project" value="TreeGrafter"/>
</dbReference>
<evidence type="ECO:0000256" key="1">
    <source>
        <dbReference type="ARBA" id="ARBA00004651"/>
    </source>
</evidence>
<keyword evidence="5 6" id="KW-0472">Membrane</keyword>
<dbReference type="InterPro" id="IPR016174">
    <property type="entry name" value="Di-haem_cyt_TM"/>
</dbReference>
<evidence type="ECO:0000256" key="2">
    <source>
        <dbReference type="ARBA" id="ARBA00022475"/>
    </source>
</evidence>
<evidence type="ECO:0000256" key="3">
    <source>
        <dbReference type="ARBA" id="ARBA00022692"/>
    </source>
</evidence>
<keyword evidence="3 6" id="KW-0812">Transmembrane</keyword>
<feature type="transmembrane region" description="Helical" evidence="6">
    <location>
        <begin position="55"/>
        <end position="73"/>
    </location>
</feature>
<feature type="domain" description="Cytochrome b561 bacterial/Ni-hydrogenase" evidence="7">
    <location>
        <begin position="23"/>
        <end position="194"/>
    </location>
</feature>
<dbReference type="Gene3D" id="1.20.950.20">
    <property type="entry name" value="Transmembrane di-heme cytochromes, Chain C"/>
    <property type="match status" value="1"/>
</dbReference>
<gene>
    <name evidence="8" type="ORF">ANK1_1546</name>
    <name evidence="9" type="ORF">ANK2_1547</name>
</gene>
<dbReference type="InterPro" id="IPR051542">
    <property type="entry name" value="Hydrogenase_cytochrome"/>
</dbReference>
<dbReference type="EMBL" id="CAADIA010000007">
    <property type="protein sequence ID" value="VFR35125.1"/>
    <property type="molecule type" value="Genomic_DNA"/>
</dbReference>
<protein>
    <submittedName>
        <fullName evidence="8">Nickel-dependent hydrogenase, b-type cytochrome subunit</fullName>
    </submittedName>
</protein>
<dbReference type="GO" id="GO:0005886">
    <property type="term" value="C:plasma membrane"/>
    <property type="evidence" value="ECO:0007669"/>
    <property type="project" value="UniProtKB-SubCell"/>
</dbReference>
<dbReference type="GO" id="GO:0022904">
    <property type="term" value="P:respiratory electron transport chain"/>
    <property type="evidence" value="ECO:0007669"/>
    <property type="project" value="InterPro"/>
</dbReference>
<keyword evidence="4 6" id="KW-1133">Transmembrane helix</keyword>
<evidence type="ECO:0000256" key="4">
    <source>
        <dbReference type="ARBA" id="ARBA00022989"/>
    </source>
</evidence>
<reference evidence="8" key="1">
    <citation type="submission" date="2019-03" db="EMBL/GenBank/DDBJ databases">
        <authorList>
            <person name="Danneels B."/>
        </authorList>
    </citation>
    <scope>NUCLEOTIDE SEQUENCE</scope>
</reference>
<dbReference type="PANTHER" id="PTHR30485:SF2">
    <property type="entry name" value="BLL0597 PROTEIN"/>
    <property type="match status" value="1"/>
</dbReference>
<evidence type="ECO:0000313" key="9">
    <source>
        <dbReference type="EMBL" id="VFR59084.1"/>
    </source>
</evidence>
<dbReference type="EMBL" id="CAADIF010000004">
    <property type="protein sequence ID" value="VFR59084.1"/>
    <property type="molecule type" value="Genomic_DNA"/>
</dbReference>
<proteinExistence type="predicted"/>
<dbReference type="InterPro" id="IPR011577">
    <property type="entry name" value="Cyt_b561_bac/Ni-Hgenase"/>
</dbReference>
<comment type="subcellular location">
    <subcellularLocation>
        <location evidence="1">Cell membrane</location>
        <topology evidence="1">Multi-pass membrane protein</topology>
    </subcellularLocation>
</comment>
<evidence type="ECO:0000259" key="7">
    <source>
        <dbReference type="Pfam" id="PF01292"/>
    </source>
</evidence>
<accession>A0A484QC92</accession>
<evidence type="ECO:0000256" key="5">
    <source>
        <dbReference type="ARBA" id="ARBA00023136"/>
    </source>
</evidence>
<name>A0A484QC92_9ZZZZ</name>
<feature type="transmembrane region" description="Helical" evidence="6">
    <location>
        <begin position="30"/>
        <end position="48"/>
    </location>
</feature>
<feature type="transmembrane region" description="Helical" evidence="6">
    <location>
        <begin position="214"/>
        <end position="234"/>
    </location>
</feature>
<evidence type="ECO:0000256" key="6">
    <source>
        <dbReference type="SAM" id="Phobius"/>
    </source>
</evidence>
<dbReference type="SUPFAM" id="SSF81342">
    <property type="entry name" value="Transmembrane di-heme cytochromes"/>
    <property type="match status" value="1"/>
</dbReference>
<dbReference type="PANTHER" id="PTHR30485">
    <property type="entry name" value="NI/FE-HYDROGENASE 1 B-TYPE CYTOCHROME SUBUNIT"/>
    <property type="match status" value="1"/>
</dbReference>
<feature type="transmembrane region" description="Helical" evidence="6">
    <location>
        <begin position="163"/>
        <end position="182"/>
    </location>
</feature>
<dbReference type="AlphaFoldDB" id="A0A484QC92"/>
<sequence length="243" mass="26380">MRPATSPARNAIVPASFNPPVRVWDLPTRLFHWALVACVTGALVTIKLGGTYMDWHVRFGLATVGLVAFRLIWGLIGPRYARFATFLRGPVGVWRYLSGKTPAPAGHNPLGAWSVIAMLLVIGFQAVSGLFANDDILTQGPLAHTIDGSLSGTLTWLHSQNEWIIYGLIALHLLAILWYTLVRRKRLVTPMVTGNARASDLPERAPAAEDGPSVWLRAIVLAAAATALVLWINAQQAAMSLSF</sequence>
<evidence type="ECO:0000313" key="8">
    <source>
        <dbReference type="EMBL" id="VFR35125.1"/>
    </source>
</evidence>
<dbReference type="GO" id="GO:0009055">
    <property type="term" value="F:electron transfer activity"/>
    <property type="evidence" value="ECO:0007669"/>
    <property type="project" value="InterPro"/>
</dbReference>